<dbReference type="Gene3D" id="3.55.50.30">
    <property type="match status" value="1"/>
</dbReference>
<evidence type="ECO:0000259" key="3">
    <source>
        <dbReference type="Pfam" id="PF16344"/>
    </source>
</evidence>
<dbReference type="Proteomes" id="UP000649799">
    <property type="component" value="Unassembled WGS sequence"/>
</dbReference>
<keyword evidence="1" id="KW-0472">Membrane</keyword>
<evidence type="ECO:0000256" key="1">
    <source>
        <dbReference type="SAM" id="Phobius"/>
    </source>
</evidence>
<reference evidence="4 5" key="1">
    <citation type="submission" date="2020-03" db="EMBL/GenBank/DDBJ databases">
        <title>Cyclobacterium plantarum sp. nov., a marine bacterium isolated from a coastal-marine wetland.</title>
        <authorList>
            <person name="Sanchez-Porro C."/>
            <person name="Ventosa A."/>
            <person name="Amoozegar M."/>
        </authorList>
    </citation>
    <scope>NUCLEOTIDE SEQUENCE [LARGE SCALE GENOMIC DNA]</scope>
    <source>
        <strain evidence="4 5">GBPx2</strain>
    </source>
</reference>
<evidence type="ECO:0000313" key="5">
    <source>
        <dbReference type="Proteomes" id="UP000649799"/>
    </source>
</evidence>
<dbReference type="EMBL" id="JAANYN010000014">
    <property type="protein sequence ID" value="NHE59569.1"/>
    <property type="molecule type" value="Genomic_DNA"/>
</dbReference>
<dbReference type="Pfam" id="PF04773">
    <property type="entry name" value="FecR"/>
    <property type="match status" value="1"/>
</dbReference>
<dbReference type="InterPro" id="IPR032508">
    <property type="entry name" value="FecR_C"/>
</dbReference>
<evidence type="ECO:0000313" key="4">
    <source>
        <dbReference type="EMBL" id="NHE59569.1"/>
    </source>
</evidence>
<organism evidence="4 5">
    <name type="scientific">Cyclobacterium plantarum</name>
    <dbReference type="NCBI Taxonomy" id="2716263"/>
    <lineage>
        <taxon>Bacteria</taxon>
        <taxon>Pseudomonadati</taxon>
        <taxon>Bacteroidota</taxon>
        <taxon>Cytophagia</taxon>
        <taxon>Cytophagales</taxon>
        <taxon>Cyclobacteriaceae</taxon>
        <taxon>Cyclobacterium</taxon>
    </lineage>
</organism>
<comment type="caution">
    <text evidence="4">The sequence shown here is derived from an EMBL/GenBank/DDBJ whole genome shotgun (WGS) entry which is preliminary data.</text>
</comment>
<feature type="domain" description="FecR protein" evidence="2">
    <location>
        <begin position="146"/>
        <end position="235"/>
    </location>
</feature>
<dbReference type="PANTHER" id="PTHR30273">
    <property type="entry name" value="PERIPLASMIC SIGNAL SENSOR AND SIGMA FACTOR ACTIVATOR FECR-RELATED"/>
    <property type="match status" value="1"/>
</dbReference>
<gene>
    <name evidence="4" type="ORF">G9Q97_22395</name>
</gene>
<name>A0ABX0HGU0_9BACT</name>
<dbReference type="InterPro" id="IPR012373">
    <property type="entry name" value="Ferrdict_sens_TM"/>
</dbReference>
<keyword evidence="5" id="KW-1185">Reference proteome</keyword>
<dbReference type="Gene3D" id="2.60.120.1440">
    <property type="match status" value="1"/>
</dbReference>
<dbReference type="InterPro" id="IPR006860">
    <property type="entry name" value="FecR"/>
</dbReference>
<evidence type="ECO:0000259" key="2">
    <source>
        <dbReference type="Pfam" id="PF04773"/>
    </source>
</evidence>
<sequence length="351" mass="40115">MKSYNTIEDFLQDKSFLSWVLHADTSSGCFWEKMASDKEKGIILHQARLILLEFQATGEDWEEQDQLLLLSSIHQNIQQGKPGRGHSTIKSEHSEKNHWRGISMLLFVIFISMMGFLAFDVVKYHTEPALENTENKPHWITKFNPKGQKSKIHLPDGSTVIINADSEIKYRSDFGVNNREIHLTGESFFEVVPDSLLPFRVFSGKVITTALGTSFNIQSYNPDKIKVQLATGKVEVVNELLENQLVFLQPGEEVTSVGNQKITKSKFNPKKAFSWKSGVLFFDNASLSEFELTLERWYGVEISLENRPKQKLKISGEFKDSYLSNVLESVGYAYGFNHIIDQKKVKLVFEH</sequence>
<protein>
    <submittedName>
        <fullName evidence="4">DUF4974 domain-containing protein</fullName>
    </submittedName>
</protein>
<keyword evidence="1" id="KW-0812">Transmembrane</keyword>
<dbReference type="Pfam" id="PF16344">
    <property type="entry name" value="FecR_C"/>
    <property type="match status" value="1"/>
</dbReference>
<keyword evidence="1" id="KW-1133">Transmembrane helix</keyword>
<dbReference type="PANTHER" id="PTHR30273:SF2">
    <property type="entry name" value="PROTEIN FECR"/>
    <property type="match status" value="1"/>
</dbReference>
<accession>A0ABX0HGU0</accession>
<feature type="transmembrane region" description="Helical" evidence="1">
    <location>
        <begin position="99"/>
        <end position="119"/>
    </location>
</feature>
<feature type="domain" description="Protein FecR C-terminal" evidence="3">
    <location>
        <begin position="280"/>
        <end position="345"/>
    </location>
</feature>
<proteinExistence type="predicted"/>